<keyword evidence="2" id="KW-1185">Reference proteome</keyword>
<name>A0A7T8QW93_CALRO</name>
<evidence type="ECO:0000313" key="1">
    <source>
        <dbReference type="EMBL" id="QQP57425.1"/>
    </source>
</evidence>
<reference evidence="2" key="1">
    <citation type="submission" date="2021-01" db="EMBL/GenBank/DDBJ databases">
        <title>Caligus Genome Assembly.</title>
        <authorList>
            <person name="Gallardo-Escarate C."/>
        </authorList>
    </citation>
    <scope>NUCLEOTIDE SEQUENCE [LARGE SCALE GENOMIC DNA]</scope>
</reference>
<dbReference type="AlphaFoldDB" id="A0A7T8QW93"/>
<evidence type="ECO:0000313" key="2">
    <source>
        <dbReference type="Proteomes" id="UP000595437"/>
    </source>
</evidence>
<gene>
    <name evidence="1" type="ORF">FKW44_002409</name>
</gene>
<accession>A0A7T8QW93</accession>
<protein>
    <submittedName>
        <fullName evidence="1">Uncharacterized protein</fullName>
    </submittedName>
</protein>
<organism evidence="1 2">
    <name type="scientific">Caligus rogercresseyi</name>
    <name type="common">Sea louse</name>
    <dbReference type="NCBI Taxonomy" id="217165"/>
    <lineage>
        <taxon>Eukaryota</taxon>
        <taxon>Metazoa</taxon>
        <taxon>Ecdysozoa</taxon>
        <taxon>Arthropoda</taxon>
        <taxon>Crustacea</taxon>
        <taxon>Multicrustacea</taxon>
        <taxon>Hexanauplia</taxon>
        <taxon>Copepoda</taxon>
        <taxon>Siphonostomatoida</taxon>
        <taxon>Caligidae</taxon>
        <taxon>Caligus</taxon>
    </lineage>
</organism>
<dbReference type="Proteomes" id="UP000595437">
    <property type="component" value="Chromosome 2"/>
</dbReference>
<proteinExistence type="predicted"/>
<dbReference type="EMBL" id="CP045891">
    <property type="protein sequence ID" value="QQP57425.1"/>
    <property type="molecule type" value="Genomic_DNA"/>
</dbReference>
<sequence length="63" mass="7133">MGADITVTGHGNKDHHTGQIFRLRTGGTQRVQRQSLWSSACRFRRQQRTFSSTKTTTLEALDV</sequence>